<proteinExistence type="inferred from homology"/>
<protein>
    <submittedName>
        <fullName evidence="10">S locus-related glycoprotein 1 binding pollen coat protein</fullName>
    </submittedName>
</protein>
<comment type="subcellular location">
    <subcellularLocation>
        <location evidence="1">Secreted</location>
    </subcellularLocation>
</comment>
<dbReference type="GO" id="GO:0005576">
    <property type="term" value="C:extracellular region"/>
    <property type="evidence" value="ECO:0007669"/>
    <property type="project" value="UniProtKB-SubCell"/>
</dbReference>
<keyword evidence="9" id="KW-1133">Transmembrane helix</keyword>
<keyword evidence="11" id="KW-1185">Reference proteome</keyword>
<keyword evidence="10" id="KW-0167">Capsid protein</keyword>
<keyword evidence="7" id="KW-0611">Plant defense</keyword>
<evidence type="ECO:0000256" key="3">
    <source>
        <dbReference type="ARBA" id="ARBA00022525"/>
    </source>
</evidence>
<keyword evidence="5" id="KW-0295">Fungicide</keyword>
<evidence type="ECO:0000256" key="6">
    <source>
        <dbReference type="ARBA" id="ARBA00022729"/>
    </source>
</evidence>
<sequence length="81" mass="9169">MTKNTSLTIFMVVLVIGMLYTSIFIKYSDRTCHVYIKAENCEIDQCNWECGTKYKRVGVQGLCVPPGFDPIDQACLCSFNC</sequence>
<dbReference type="EMBL" id="JAEFBK010000005">
    <property type="protein sequence ID" value="KAG7604681.1"/>
    <property type="molecule type" value="Genomic_DNA"/>
</dbReference>
<comment type="similarity">
    <text evidence="2">Belongs to the DEFL family.</text>
</comment>
<dbReference type="Pfam" id="PF07333">
    <property type="entry name" value="SLR1-BP"/>
    <property type="match status" value="1"/>
</dbReference>
<evidence type="ECO:0000256" key="5">
    <source>
        <dbReference type="ARBA" id="ARBA00022577"/>
    </source>
</evidence>
<dbReference type="GO" id="GO:0031640">
    <property type="term" value="P:killing of cells of another organism"/>
    <property type="evidence" value="ECO:0007669"/>
    <property type="project" value="UniProtKB-KW"/>
</dbReference>
<dbReference type="Proteomes" id="UP000694240">
    <property type="component" value="Chromosome 5"/>
</dbReference>
<keyword evidence="8" id="KW-1015">Disulfide bond</keyword>
<keyword evidence="6" id="KW-0732">Signal</keyword>
<evidence type="ECO:0000256" key="9">
    <source>
        <dbReference type="SAM" id="Phobius"/>
    </source>
</evidence>
<keyword evidence="9" id="KW-0812">Transmembrane</keyword>
<evidence type="ECO:0000256" key="2">
    <source>
        <dbReference type="ARBA" id="ARBA00006722"/>
    </source>
</evidence>
<keyword evidence="4" id="KW-0929">Antimicrobial</keyword>
<feature type="transmembrane region" description="Helical" evidence="9">
    <location>
        <begin position="6"/>
        <end position="25"/>
    </location>
</feature>
<evidence type="ECO:0000256" key="1">
    <source>
        <dbReference type="ARBA" id="ARBA00004613"/>
    </source>
</evidence>
<dbReference type="InterPro" id="IPR010851">
    <property type="entry name" value="DEFL"/>
</dbReference>
<comment type="caution">
    <text evidence="10">The sequence shown here is derived from an EMBL/GenBank/DDBJ whole genome shotgun (WGS) entry which is preliminary data.</text>
</comment>
<keyword evidence="3" id="KW-0964">Secreted</keyword>
<reference evidence="10 11" key="1">
    <citation type="submission" date="2020-12" db="EMBL/GenBank/DDBJ databases">
        <title>Concerted genomic and epigenomic changes stabilize Arabidopsis allopolyploids.</title>
        <authorList>
            <person name="Chen Z."/>
        </authorList>
    </citation>
    <scope>NUCLEOTIDE SEQUENCE [LARGE SCALE GENOMIC DNA]</scope>
    <source>
        <strain evidence="10">Allo738</strain>
        <tissue evidence="10">Leaf</tissue>
    </source>
</reference>
<gene>
    <name evidence="10" type="ORF">ISN45_At05g037500</name>
</gene>
<name>A0A8T2DC70_9BRAS</name>
<evidence type="ECO:0000313" key="10">
    <source>
        <dbReference type="EMBL" id="KAG7604681.1"/>
    </source>
</evidence>
<accession>A0A8T2DC70</accession>
<organism evidence="10 11">
    <name type="scientific">Arabidopsis thaliana x Arabidopsis arenosa</name>
    <dbReference type="NCBI Taxonomy" id="1240361"/>
    <lineage>
        <taxon>Eukaryota</taxon>
        <taxon>Viridiplantae</taxon>
        <taxon>Streptophyta</taxon>
        <taxon>Embryophyta</taxon>
        <taxon>Tracheophyta</taxon>
        <taxon>Spermatophyta</taxon>
        <taxon>Magnoliopsida</taxon>
        <taxon>eudicotyledons</taxon>
        <taxon>Gunneridae</taxon>
        <taxon>Pentapetalae</taxon>
        <taxon>rosids</taxon>
        <taxon>malvids</taxon>
        <taxon>Brassicales</taxon>
        <taxon>Brassicaceae</taxon>
        <taxon>Camelineae</taxon>
        <taxon>Arabidopsis</taxon>
    </lineage>
</organism>
<evidence type="ECO:0000256" key="8">
    <source>
        <dbReference type="ARBA" id="ARBA00023157"/>
    </source>
</evidence>
<keyword evidence="9" id="KW-0472">Membrane</keyword>
<keyword evidence="10" id="KW-0946">Virion</keyword>
<evidence type="ECO:0000256" key="4">
    <source>
        <dbReference type="ARBA" id="ARBA00022529"/>
    </source>
</evidence>
<dbReference type="PANTHER" id="PTHR33830:SF10">
    <property type="entry name" value="DEFENSIN-LIKE PROTEIN 122-RELATED"/>
    <property type="match status" value="1"/>
</dbReference>
<evidence type="ECO:0000313" key="11">
    <source>
        <dbReference type="Proteomes" id="UP000694240"/>
    </source>
</evidence>
<dbReference type="AlphaFoldDB" id="A0A8T2DC70"/>
<dbReference type="GO" id="GO:0050832">
    <property type="term" value="P:defense response to fungus"/>
    <property type="evidence" value="ECO:0007669"/>
    <property type="project" value="UniProtKB-KW"/>
</dbReference>
<evidence type="ECO:0000256" key="7">
    <source>
        <dbReference type="ARBA" id="ARBA00022821"/>
    </source>
</evidence>
<dbReference type="PANTHER" id="PTHR33830">
    <property type="entry name" value="DEFENSIN-LIKE PROTEIN 184-RELATED"/>
    <property type="match status" value="1"/>
</dbReference>